<keyword evidence="1" id="KW-0472">Membrane</keyword>
<organism evidence="2 3">
    <name type="scientific">Sphingosinicella xenopeptidilytica</name>
    <dbReference type="NCBI Taxonomy" id="364098"/>
    <lineage>
        <taxon>Bacteria</taxon>
        <taxon>Pseudomonadati</taxon>
        <taxon>Pseudomonadota</taxon>
        <taxon>Alphaproteobacteria</taxon>
        <taxon>Sphingomonadales</taxon>
        <taxon>Sphingosinicellaceae</taxon>
        <taxon>Sphingosinicella</taxon>
    </lineage>
</organism>
<accession>A0ABW3BX78</accession>
<keyword evidence="3" id="KW-1185">Reference proteome</keyword>
<dbReference type="EMBL" id="JBHTIK010000001">
    <property type="protein sequence ID" value="MFD0846711.1"/>
    <property type="molecule type" value="Genomic_DNA"/>
</dbReference>
<protein>
    <submittedName>
        <fullName evidence="2">Uncharacterized protein</fullName>
    </submittedName>
</protein>
<proteinExistence type="predicted"/>
<evidence type="ECO:0000313" key="2">
    <source>
        <dbReference type="EMBL" id="MFD0846711.1"/>
    </source>
</evidence>
<evidence type="ECO:0000313" key="3">
    <source>
        <dbReference type="Proteomes" id="UP001597124"/>
    </source>
</evidence>
<reference evidence="3" key="1">
    <citation type="journal article" date="2019" name="Int. J. Syst. Evol. Microbiol.">
        <title>The Global Catalogue of Microorganisms (GCM) 10K type strain sequencing project: providing services to taxonomists for standard genome sequencing and annotation.</title>
        <authorList>
            <consortium name="The Broad Institute Genomics Platform"/>
            <consortium name="The Broad Institute Genome Sequencing Center for Infectious Disease"/>
            <person name="Wu L."/>
            <person name="Ma J."/>
        </authorList>
    </citation>
    <scope>NUCLEOTIDE SEQUENCE [LARGE SCALE GENOMIC DNA]</scope>
    <source>
        <strain evidence="3">CCUG 52537</strain>
    </source>
</reference>
<dbReference type="Proteomes" id="UP001597124">
    <property type="component" value="Unassembled WGS sequence"/>
</dbReference>
<feature type="transmembrane region" description="Helical" evidence="1">
    <location>
        <begin position="12"/>
        <end position="34"/>
    </location>
</feature>
<sequence>MSGSNRGERNKTLATIGWVSFAITVGAMYFWMFYDMGASSVHYRVEQEQAGQAYTKDATKEVSAECVGSDTPATCQREIEQANAEGRRNQEDLEAQRGMSRWAFWLLVISAFQFPATLAALVFVKRTLDATLDAVEETKTATLAMQRQNEIAEDTARRQLRPYVAITETTEPDEKPFSRDTILKFGIKNFGMTPATNVQISLGEAFHSEPLGDFSVPIKKSGEYGLMAPNDSRTERIYATGLSFKELETIADRKLKFILRLRIDYVWPGGKDFHDMTIVLDDPSKNGWSLVDDRRRHCGHQQG</sequence>
<comment type="caution">
    <text evidence="2">The sequence shown here is derived from an EMBL/GenBank/DDBJ whole genome shotgun (WGS) entry which is preliminary data.</text>
</comment>
<dbReference type="RefSeq" id="WP_381485924.1">
    <property type="nucleotide sequence ID" value="NZ_JBHTIK010000001.1"/>
</dbReference>
<evidence type="ECO:0000256" key="1">
    <source>
        <dbReference type="SAM" id="Phobius"/>
    </source>
</evidence>
<name>A0ABW3BX78_SPHXN</name>
<feature type="transmembrane region" description="Helical" evidence="1">
    <location>
        <begin position="102"/>
        <end position="124"/>
    </location>
</feature>
<keyword evidence="1" id="KW-0812">Transmembrane</keyword>
<keyword evidence="1" id="KW-1133">Transmembrane helix</keyword>
<gene>
    <name evidence="2" type="ORF">ACFQ00_00090</name>
</gene>